<dbReference type="InterPro" id="IPR056366">
    <property type="entry name" value="Ribosomal_eL24"/>
</dbReference>
<evidence type="ECO:0000313" key="5">
    <source>
        <dbReference type="Proteomes" id="UP000664169"/>
    </source>
</evidence>
<dbReference type="EMBL" id="CAJPDQ010000029">
    <property type="protein sequence ID" value="CAF9928143.1"/>
    <property type="molecule type" value="Genomic_DNA"/>
</dbReference>
<evidence type="ECO:0000256" key="1">
    <source>
        <dbReference type="ARBA" id="ARBA00005647"/>
    </source>
</evidence>
<dbReference type="GO" id="GO:0003735">
    <property type="term" value="F:structural constituent of ribosome"/>
    <property type="evidence" value="ECO:0007669"/>
    <property type="project" value="InterPro"/>
</dbReference>
<dbReference type="InterPro" id="IPR000988">
    <property type="entry name" value="Ribosomal_eL24-rel_N"/>
</dbReference>
<evidence type="ECO:0000259" key="3">
    <source>
        <dbReference type="Pfam" id="PF01246"/>
    </source>
</evidence>
<dbReference type="OrthoDB" id="10262490at2759"/>
<dbReference type="Gene3D" id="2.30.170.20">
    <property type="entry name" value="Ribosomal protein L24e"/>
    <property type="match status" value="1"/>
</dbReference>
<sequence length="147" mass="16990">MKRNPRKLAWTKAFRRAHGKEMTVDSTLAFAARRNVPIRYNRDHITTTLKAMDRISEIRARRERAFYKKRMAGNKERQKALDRKTVAESAHLLPRERGSERLAREAAQAMDEELMDVGEIPQVKEIKKKVARTILVGGDTGMEIDDD</sequence>
<dbReference type="AlphaFoldDB" id="A0A8H3FP02"/>
<keyword evidence="5" id="KW-1185">Reference proteome</keyword>
<dbReference type="InterPro" id="IPR038630">
    <property type="entry name" value="L24e/L24_sf"/>
</dbReference>
<dbReference type="GO" id="GO:0005730">
    <property type="term" value="C:nucleolus"/>
    <property type="evidence" value="ECO:0007669"/>
    <property type="project" value="TreeGrafter"/>
</dbReference>
<evidence type="ECO:0000256" key="2">
    <source>
        <dbReference type="SAM" id="MobiDB-lite"/>
    </source>
</evidence>
<feature type="domain" description="Large ribosomal subunit protein eL24-related N-terminal" evidence="3">
    <location>
        <begin position="1"/>
        <end position="24"/>
    </location>
</feature>
<accession>A0A8H3FP02</accession>
<dbReference type="Pfam" id="PF01246">
    <property type="entry name" value="Ribosomal_L24e"/>
    <property type="match status" value="1"/>
</dbReference>
<organism evidence="4 5">
    <name type="scientific">Gomphillus americanus</name>
    <dbReference type="NCBI Taxonomy" id="1940652"/>
    <lineage>
        <taxon>Eukaryota</taxon>
        <taxon>Fungi</taxon>
        <taxon>Dikarya</taxon>
        <taxon>Ascomycota</taxon>
        <taxon>Pezizomycotina</taxon>
        <taxon>Lecanoromycetes</taxon>
        <taxon>OSLEUM clade</taxon>
        <taxon>Ostropomycetidae</taxon>
        <taxon>Ostropales</taxon>
        <taxon>Graphidaceae</taxon>
        <taxon>Gomphilloideae</taxon>
        <taxon>Gomphillus</taxon>
    </lineage>
</organism>
<feature type="region of interest" description="Disordered" evidence="2">
    <location>
        <begin position="71"/>
        <end position="101"/>
    </location>
</feature>
<feature type="compositionally biased region" description="Basic and acidic residues" evidence="2">
    <location>
        <begin position="73"/>
        <end position="86"/>
    </location>
</feature>
<gene>
    <name evidence="4" type="primary">RLP24</name>
    <name evidence="4" type="ORF">GOMPHAMPRED_004602</name>
</gene>
<comment type="caution">
    <text evidence="4">The sequence shown here is derived from an EMBL/GenBank/DDBJ whole genome shotgun (WGS) entry which is preliminary data.</text>
</comment>
<proteinExistence type="inferred from homology"/>
<dbReference type="GO" id="GO:0042273">
    <property type="term" value="P:ribosomal large subunit biogenesis"/>
    <property type="evidence" value="ECO:0007669"/>
    <property type="project" value="TreeGrafter"/>
</dbReference>
<dbReference type="PANTHER" id="PTHR10792">
    <property type="entry name" value="60S RIBOSOMAL PROTEIN L24"/>
    <property type="match status" value="1"/>
</dbReference>
<dbReference type="PANTHER" id="PTHR10792:SF8">
    <property type="entry name" value="RIBOSOME BIOGENESIS PROTEIN RLP24-RELATED"/>
    <property type="match status" value="1"/>
</dbReference>
<comment type="similarity">
    <text evidence="1">Belongs to the eukaryotic ribosomal protein eL24 family.</text>
</comment>
<name>A0A8H3FP02_9LECA</name>
<reference evidence="4" key="1">
    <citation type="submission" date="2021-03" db="EMBL/GenBank/DDBJ databases">
        <authorList>
            <person name="Tagirdzhanova G."/>
        </authorList>
    </citation>
    <scope>NUCLEOTIDE SEQUENCE</scope>
</reference>
<evidence type="ECO:0000313" key="4">
    <source>
        <dbReference type="EMBL" id="CAF9928143.1"/>
    </source>
</evidence>
<protein>
    <submittedName>
        <fullName evidence="4">ATPase-activating ribosome biosynthesis protein</fullName>
    </submittedName>
</protein>
<dbReference type="Proteomes" id="UP000664169">
    <property type="component" value="Unassembled WGS sequence"/>
</dbReference>